<evidence type="ECO:0000313" key="1">
    <source>
        <dbReference type="Ensembl" id="ENSCJAP00000077559.2"/>
    </source>
</evidence>
<proteinExistence type="predicted"/>
<dbReference type="Ensembl" id="ENSCJAT00000103268.2">
    <property type="protein sequence ID" value="ENSCJAP00000077559.2"/>
    <property type="gene ID" value="ENSCJAG00000067693.2"/>
</dbReference>
<dbReference type="Proteomes" id="UP000008225">
    <property type="component" value="Chromosome 21"/>
</dbReference>
<accession>A0A5F4WIN0</accession>
<dbReference type="OMA" id="WLNMQRF"/>
<sequence length="64" mass="7672">MRPNPDISPQNGLKTFFSPENVKDHSMAPNLKELCVLSNRENREIMWTFWLNMQRFLHIPKMLE</sequence>
<organism evidence="1 2">
    <name type="scientific">Callithrix jacchus</name>
    <name type="common">White-tufted-ear marmoset</name>
    <name type="synonym">Simia Jacchus</name>
    <dbReference type="NCBI Taxonomy" id="9483"/>
    <lineage>
        <taxon>Eukaryota</taxon>
        <taxon>Metazoa</taxon>
        <taxon>Chordata</taxon>
        <taxon>Craniata</taxon>
        <taxon>Vertebrata</taxon>
        <taxon>Euteleostomi</taxon>
        <taxon>Mammalia</taxon>
        <taxon>Eutheria</taxon>
        <taxon>Euarchontoglires</taxon>
        <taxon>Primates</taxon>
        <taxon>Haplorrhini</taxon>
        <taxon>Platyrrhini</taxon>
        <taxon>Cebidae</taxon>
        <taxon>Callitrichinae</taxon>
        <taxon>Callithrix</taxon>
        <taxon>Callithrix</taxon>
    </lineage>
</organism>
<protein>
    <submittedName>
        <fullName evidence="1">Uncharacterized protein</fullName>
    </submittedName>
</protein>
<dbReference type="GeneTree" id="ENSGT00940000167815"/>
<dbReference type="AlphaFoldDB" id="A0A5F4WIN0"/>
<evidence type="ECO:0000313" key="2">
    <source>
        <dbReference type="Proteomes" id="UP000008225"/>
    </source>
</evidence>
<keyword evidence="2" id="KW-1185">Reference proteome</keyword>
<dbReference type="STRING" id="9483.ENSCJAP00000077559"/>
<reference evidence="1" key="1">
    <citation type="submission" date="2009-03" db="EMBL/GenBank/DDBJ databases">
        <authorList>
            <person name="Warren W."/>
            <person name="Ye L."/>
            <person name="Minx P."/>
            <person name="Worley K."/>
            <person name="Gibbs R."/>
            <person name="Wilson R.K."/>
        </authorList>
    </citation>
    <scope>NUCLEOTIDE SEQUENCE [LARGE SCALE GENOMIC DNA]</scope>
</reference>
<reference evidence="1" key="3">
    <citation type="submission" date="2025-09" db="UniProtKB">
        <authorList>
            <consortium name="Ensembl"/>
        </authorList>
    </citation>
    <scope>IDENTIFICATION</scope>
</reference>
<dbReference type="InParanoid" id="A0A5F4WIN0"/>
<name>A0A5F4WIN0_CALJA</name>
<reference evidence="1" key="2">
    <citation type="submission" date="2025-08" db="UniProtKB">
        <authorList>
            <consortium name="Ensembl"/>
        </authorList>
    </citation>
    <scope>IDENTIFICATION</scope>
</reference>